<keyword evidence="4" id="KW-1185">Reference proteome</keyword>
<dbReference type="RefSeq" id="WP_137713787.1">
    <property type="nucleotide sequence ID" value="NZ_CP034035.1"/>
</dbReference>
<dbReference type="AlphaFoldDB" id="A0A4P8QZD9"/>
<name>A0A4P8QZD9_9GAMM</name>
<gene>
    <name evidence="3" type="ORF">EH207_09545</name>
</gene>
<reference evidence="3 4" key="1">
    <citation type="submission" date="2018-11" db="EMBL/GenBank/DDBJ databases">
        <title>Genome sequences of Brenneria nigrifluens and Brenneria rubrifaciens.</title>
        <authorList>
            <person name="Poret-Peterson A.T."/>
            <person name="McClean A.E."/>
            <person name="Kluepfel D.A."/>
        </authorList>
    </citation>
    <scope>NUCLEOTIDE SEQUENCE [LARGE SCALE GENOMIC DNA]</scope>
    <source>
        <strain evidence="3 4">6D370</strain>
    </source>
</reference>
<organism evidence="3 4">
    <name type="scientific">Brenneria rubrifaciens</name>
    <dbReference type="NCBI Taxonomy" id="55213"/>
    <lineage>
        <taxon>Bacteria</taxon>
        <taxon>Pseudomonadati</taxon>
        <taxon>Pseudomonadota</taxon>
        <taxon>Gammaproteobacteria</taxon>
        <taxon>Enterobacterales</taxon>
        <taxon>Pectobacteriaceae</taxon>
        <taxon>Brenneria</taxon>
    </lineage>
</organism>
<keyword evidence="2" id="KW-1133">Transmembrane helix</keyword>
<accession>A0A4P8QZD9</accession>
<dbReference type="InterPro" id="IPR003061">
    <property type="entry name" value="Microcin"/>
</dbReference>
<feature type="transmembrane region" description="Helical" evidence="2">
    <location>
        <begin position="75"/>
        <end position="97"/>
    </location>
</feature>
<evidence type="ECO:0000256" key="2">
    <source>
        <dbReference type="SAM" id="Phobius"/>
    </source>
</evidence>
<evidence type="ECO:0008006" key="5">
    <source>
        <dbReference type="Google" id="ProtNLM"/>
    </source>
</evidence>
<evidence type="ECO:0000313" key="3">
    <source>
        <dbReference type="EMBL" id="QCR08754.1"/>
    </source>
</evidence>
<feature type="transmembrane region" description="Helical" evidence="2">
    <location>
        <begin position="30"/>
        <end position="54"/>
    </location>
</feature>
<dbReference type="Pfam" id="PF03526">
    <property type="entry name" value="Microcin"/>
    <property type="match status" value="1"/>
</dbReference>
<evidence type="ECO:0000256" key="1">
    <source>
        <dbReference type="ARBA" id="ARBA00023025"/>
    </source>
</evidence>
<dbReference type="EMBL" id="CP034035">
    <property type="protein sequence ID" value="QCR08754.1"/>
    <property type="molecule type" value="Genomic_DNA"/>
</dbReference>
<keyword evidence="2" id="KW-0472">Membrane</keyword>
<keyword evidence="1" id="KW-0079">Bacteriocin immunity</keyword>
<dbReference type="GO" id="GO:0015643">
    <property type="term" value="F:toxic substance binding"/>
    <property type="evidence" value="ECO:0007669"/>
    <property type="project" value="InterPro"/>
</dbReference>
<sequence>MKNFFIGIGMVAIFGFVCYKQGLDPDLLCHVTILSTLSALLFPFGINVIEKAALRFTSREFWRRGLFIETIGKNGLYVIYYGFCFFLAIPLSVIYFFCLITKKNPAS</sequence>
<dbReference type="GO" id="GO:0030153">
    <property type="term" value="P:bacteriocin immunity"/>
    <property type="evidence" value="ECO:0007669"/>
    <property type="project" value="UniProtKB-KW"/>
</dbReference>
<dbReference type="OrthoDB" id="6961340at2"/>
<keyword evidence="2" id="KW-0812">Transmembrane</keyword>
<dbReference type="Proteomes" id="UP000299580">
    <property type="component" value="Chromosome"/>
</dbReference>
<evidence type="ECO:0000313" key="4">
    <source>
        <dbReference type="Proteomes" id="UP000299580"/>
    </source>
</evidence>
<proteinExistence type="predicted"/>
<dbReference type="KEGG" id="brb:EH207_09545"/>
<protein>
    <recommendedName>
        <fullName evidence="5">Colicin transporter</fullName>
    </recommendedName>
</protein>